<accession>A0A9Q3DD71</accession>
<name>A0A9Q3DD71_9BASI</name>
<evidence type="ECO:0000313" key="2">
    <source>
        <dbReference type="Proteomes" id="UP000765509"/>
    </source>
</evidence>
<organism evidence="1 2">
    <name type="scientific">Austropuccinia psidii MF-1</name>
    <dbReference type="NCBI Taxonomy" id="1389203"/>
    <lineage>
        <taxon>Eukaryota</taxon>
        <taxon>Fungi</taxon>
        <taxon>Dikarya</taxon>
        <taxon>Basidiomycota</taxon>
        <taxon>Pucciniomycotina</taxon>
        <taxon>Pucciniomycetes</taxon>
        <taxon>Pucciniales</taxon>
        <taxon>Sphaerophragmiaceae</taxon>
        <taxon>Austropuccinia</taxon>
    </lineage>
</organism>
<comment type="caution">
    <text evidence="1">The sequence shown here is derived from an EMBL/GenBank/DDBJ whole genome shotgun (WGS) entry which is preliminary data.</text>
</comment>
<reference evidence="1" key="1">
    <citation type="submission" date="2021-03" db="EMBL/GenBank/DDBJ databases">
        <title>Draft genome sequence of rust myrtle Austropuccinia psidii MF-1, a brazilian biotype.</title>
        <authorList>
            <person name="Quecine M.C."/>
            <person name="Pachon D.M.R."/>
            <person name="Bonatelli M.L."/>
            <person name="Correr F.H."/>
            <person name="Franceschini L.M."/>
            <person name="Leite T.F."/>
            <person name="Margarido G.R.A."/>
            <person name="Almeida C.A."/>
            <person name="Ferrarezi J.A."/>
            <person name="Labate C.A."/>
        </authorList>
    </citation>
    <scope>NUCLEOTIDE SEQUENCE</scope>
    <source>
        <strain evidence="1">MF-1</strain>
    </source>
</reference>
<dbReference type="EMBL" id="AVOT02015348">
    <property type="protein sequence ID" value="MBW0499608.1"/>
    <property type="molecule type" value="Genomic_DNA"/>
</dbReference>
<dbReference type="Proteomes" id="UP000765509">
    <property type="component" value="Unassembled WGS sequence"/>
</dbReference>
<sequence length="92" mass="10244">MKLIRSRSFSGLLGGYPGIYQGPRSIFEEAKDNEGEESMEKENSDEKKVADVLADAPEALKPPNLGTYNKTLFSQAETNFLKIMEKMTQLIG</sequence>
<proteinExistence type="predicted"/>
<gene>
    <name evidence="1" type="ORF">O181_039323</name>
</gene>
<keyword evidence="2" id="KW-1185">Reference proteome</keyword>
<dbReference type="AlphaFoldDB" id="A0A9Q3DD71"/>
<protein>
    <submittedName>
        <fullName evidence="1">Uncharacterized protein</fullName>
    </submittedName>
</protein>
<evidence type="ECO:0000313" key="1">
    <source>
        <dbReference type="EMBL" id="MBW0499608.1"/>
    </source>
</evidence>